<dbReference type="PANTHER" id="PTHR47074">
    <property type="entry name" value="BNAC02G40300D PROTEIN"/>
    <property type="match status" value="1"/>
</dbReference>
<dbReference type="PANTHER" id="PTHR47074:SF11">
    <property type="entry name" value="REVERSE TRANSCRIPTASE-LIKE PROTEIN"/>
    <property type="match status" value="1"/>
</dbReference>
<evidence type="ECO:0000313" key="3">
    <source>
        <dbReference type="Proteomes" id="UP000187406"/>
    </source>
</evidence>
<comment type="caution">
    <text evidence="2">The sequence shown here is derived from an EMBL/GenBank/DDBJ whole genome shotgun (WGS) entry which is preliminary data.</text>
</comment>
<dbReference type="Proteomes" id="UP000187406">
    <property type="component" value="Unassembled WGS sequence"/>
</dbReference>
<reference evidence="3" key="1">
    <citation type="submission" date="2016-04" db="EMBL/GenBank/DDBJ databases">
        <title>Cephalotus genome sequencing.</title>
        <authorList>
            <person name="Fukushima K."/>
            <person name="Hasebe M."/>
            <person name="Fang X."/>
        </authorList>
    </citation>
    <scope>NUCLEOTIDE SEQUENCE [LARGE SCALE GENOMIC DNA]</scope>
    <source>
        <strain evidence="3">cv. St1</strain>
    </source>
</reference>
<organism evidence="2 3">
    <name type="scientific">Cephalotus follicularis</name>
    <name type="common">Albany pitcher plant</name>
    <dbReference type="NCBI Taxonomy" id="3775"/>
    <lineage>
        <taxon>Eukaryota</taxon>
        <taxon>Viridiplantae</taxon>
        <taxon>Streptophyta</taxon>
        <taxon>Embryophyta</taxon>
        <taxon>Tracheophyta</taxon>
        <taxon>Spermatophyta</taxon>
        <taxon>Magnoliopsida</taxon>
        <taxon>eudicotyledons</taxon>
        <taxon>Gunneridae</taxon>
        <taxon>Pentapetalae</taxon>
        <taxon>rosids</taxon>
        <taxon>fabids</taxon>
        <taxon>Oxalidales</taxon>
        <taxon>Cephalotaceae</taxon>
        <taxon>Cephalotus</taxon>
    </lineage>
</organism>
<gene>
    <name evidence="2" type="ORF">CFOL_v3_25046</name>
</gene>
<dbReference type="InterPro" id="IPR012337">
    <property type="entry name" value="RNaseH-like_sf"/>
</dbReference>
<dbReference type="InParanoid" id="A0A1Q3CN86"/>
<dbReference type="InterPro" id="IPR002156">
    <property type="entry name" value="RNaseH_domain"/>
</dbReference>
<feature type="domain" description="RNase H type-1" evidence="1">
    <location>
        <begin position="8"/>
        <end position="122"/>
    </location>
</feature>
<dbReference type="GO" id="GO:0003676">
    <property type="term" value="F:nucleic acid binding"/>
    <property type="evidence" value="ECO:0007669"/>
    <property type="project" value="InterPro"/>
</dbReference>
<dbReference type="InterPro" id="IPR036397">
    <property type="entry name" value="RNaseH_sf"/>
</dbReference>
<keyword evidence="3" id="KW-1185">Reference proteome</keyword>
<name>A0A1Q3CN86_CEPFO</name>
<dbReference type="SUPFAM" id="SSF53098">
    <property type="entry name" value="Ribonuclease H-like"/>
    <property type="match status" value="1"/>
</dbReference>
<evidence type="ECO:0000259" key="1">
    <source>
        <dbReference type="Pfam" id="PF13456"/>
    </source>
</evidence>
<dbReference type="InterPro" id="IPR044730">
    <property type="entry name" value="RNase_H-like_dom_plant"/>
</dbReference>
<evidence type="ECO:0000313" key="2">
    <source>
        <dbReference type="EMBL" id="GAV81592.1"/>
    </source>
</evidence>
<protein>
    <submittedName>
        <fullName evidence="2">RVT_3 domain-containing protein</fullName>
    </submittedName>
</protein>
<dbReference type="CDD" id="cd06222">
    <property type="entry name" value="RNase_H_like"/>
    <property type="match status" value="1"/>
</dbReference>
<dbReference type="InterPro" id="IPR052929">
    <property type="entry name" value="RNase_H-like_EbsB-rel"/>
</dbReference>
<sequence>MPREVKMNCDGAVYRDGSCSGLGWVFLDWEEIVIVAANRRLVPQNDAPTTEDYGMLCGKQLGYHRLIVESDASVIVDALNNLVYCDVVYGNIIDDIRELQMGFEACIFCYISREDNNLVHITVS</sequence>
<dbReference type="GO" id="GO:0004523">
    <property type="term" value="F:RNA-DNA hybrid ribonuclease activity"/>
    <property type="evidence" value="ECO:0007669"/>
    <property type="project" value="InterPro"/>
</dbReference>
<dbReference type="Pfam" id="PF13456">
    <property type="entry name" value="RVT_3"/>
    <property type="match status" value="1"/>
</dbReference>
<dbReference type="EMBL" id="BDDD01002444">
    <property type="protein sequence ID" value="GAV81592.1"/>
    <property type="molecule type" value="Genomic_DNA"/>
</dbReference>
<dbReference type="Gene3D" id="3.30.420.10">
    <property type="entry name" value="Ribonuclease H-like superfamily/Ribonuclease H"/>
    <property type="match status" value="1"/>
</dbReference>
<dbReference type="AlphaFoldDB" id="A0A1Q3CN86"/>
<dbReference type="OrthoDB" id="1906820at2759"/>
<proteinExistence type="predicted"/>
<accession>A0A1Q3CN86</accession>